<comment type="caution">
    <text evidence="1">The sequence shown here is derived from an EMBL/GenBank/DDBJ whole genome shotgun (WGS) entry which is preliminary data.</text>
</comment>
<dbReference type="Proteomes" id="UP001151529">
    <property type="component" value="Chromosome 11"/>
</dbReference>
<accession>A0A9Q0U7R3</accession>
<name>A0A9Q0U7R3_SALVM</name>
<organism evidence="1 2">
    <name type="scientific">Salix viminalis</name>
    <name type="common">Common osier</name>
    <name type="synonym">Basket willow</name>
    <dbReference type="NCBI Taxonomy" id="40686"/>
    <lineage>
        <taxon>Eukaryota</taxon>
        <taxon>Viridiplantae</taxon>
        <taxon>Streptophyta</taxon>
        <taxon>Embryophyta</taxon>
        <taxon>Tracheophyta</taxon>
        <taxon>Spermatophyta</taxon>
        <taxon>Magnoliopsida</taxon>
        <taxon>eudicotyledons</taxon>
        <taxon>Gunneridae</taxon>
        <taxon>Pentapetalae</taxon>
        <taxon>rosids</taxon>
        <taxon>fabids</taxon>
        <taxon>Malpighiales</taxon>
        <taxon>Salicaceae</taxon>
        <taxon>Saliceae</taxon>
        <taxon>Salix</taxon>
    </lineage>
</organism>
<evidence type="ECO:0000313" key="1">
    <source>
        <dbReference type="EMBL" id="KAJ6724973.1"/>
    </source>
</evidence>
<sequence length="167" mass="17739">MANSEYLTLIEILPPFTQSLAPVTTQYPGSSSGPLTISFVSTKFDILGALDGNGGPPGKIAELIKSSFNGFSGGGFNPALNLVLISIEKTPDFLDKAEGPSHSDLRILAEDTVEKPSRRNRTFFILTTFTSNQAFVTIEAVSSMGAPLYSTGAVQTCENMLQITGSK</sequence>
<dbReference type="AlphaFoldDB" id="A0A9Q0U7R3"/>
<protein>
    <submittedName>
        <fullName evidence="1">Uncharacterized protein</fullName>
    </submittedName>
</protein>
<gene>
    <name evidence="1" type="ORF">OIU85_022845</name>
</gene>
<reference evidence="1" key="1">
    <citation type="submission" date="2022-11" db="EMBL/GenBank/DDBJ databases">
        <authorList>
            <person name="Hyden B.L."/>
            <person name="Feng K."/>
            <person name="Yates T."/>
            <person name="Jawdy S."/>
            <person name="Smart L.B."/>
            <person name="Muchero W."/>
        </authorList>
    </citation>
    <scope>NUCLEOTIDE SEQUENCE</scope>
    <source>
        <tissue evidence="1">Shoot tip</tissue>
    </source>
</reference>
<evidence type="ECO:0000313" key="2">
    <source>
        <dbReference type="Proteomes" id="UP001151529"/>
    </source>
</evidence>
<keyword evidence="2" id="KW-1185">Reference proteome</keyword>
<dbReference type="EMBL" id="JAPFFL010000005">
    <property type="protein sequence ID" value="KAJ6724973.1"/>
    <property type="molecule type" value="Genomic_DNA"/>
</dbReference>
<reference evidence="1" key="2">
    <citation type="journal article" date="2023" name="Int. J. Mol. Sci.">
        <title>De Novo Assembly and Annotation of 11 Diverse Shrub Willow (Salix) Genomes Reveals Novel Gene Organization in Sex-Linked Regions.</title>
        <authorList>
            <person name="Hyden B."/>
            <person name="Feng K."/>
            <person name="Yates T.B."/>
            <person name="Jawdy S."/>
            <person name="Cereghino C."/>
            <person name="Smart L.B."/>
            <person name="Muchero W."/>
        </authorList>
    </citation>
    <scope>NUCLEOTIDE SEQUENCE [LARGE SCALE GENOMIC DNA]</scope>
    <source>
        <tissue evidence="1">Shoot tip</tissue>
    </source>
</reference>
<proteinExistence type="predicted"/>